<evidence type="ECO:0000256" key="2">
    <source>
        <dbReference type="ARBA" id="ARBA00009199"/>
    </source>
</evidence>
<dbReference type="GO" id="GO:0004497">
    <property type="term" value="F:monooxygenase activity"/>
    <property type="evidence" value="ECO:0007669"/>
    <property type="project" value="InterPro"/>
</dbReference>
<reference evidence="9 10" key="1">
    <citation type="submission" date="2017-03" db="EMBL/GenBank/DDBJ databases">
        <title>Genomes of endolithic fungi from Antarctica.</title>
        <authorList>
            <person name="Coleine C."/>
            <person name="Masonjones S."/>
            <person name="Stajich J.E."/>
        </authorList>
    </citation>
    <scope>NUCLEOTIDE SEQUENCE [LARGE SCALE GENOMIC DNA]</scope>
    <source>
        <strain evidence="9 10">CCFEE 5184</strain>
    </source>
</reference>
<dbReference type="GO" id="GO:0016705">
    <property type="term" value="F:oxidoreductase activity, acting on paired donors, with incorporation or reduction of molecular oxygen"/>
    <property type="evidence" value="ECO:0007669"/>
    <property type="project" value="InterPro"/>
</dbReference>
<organism evidence="9 10">
    <name type="scientific">Friedmanniomyces simplex</name>
    <dbReference type="NCBI Taxonomy" id="329884"/>
    <lineage>
        <taxon>Eukaryota</taxon>
        <taxon>Fungi</taxon>
        <taxon>Dikarya</taxon>
        <taxon>Ascomycota</taxon>
        <taxon>Pezizomycotina</taxon>
        <taxon>Dothideomycetes</taxon>
        <taxon>Dothideomycetidae</taxon>
        <taxon>Mycosphaerellales</taxon>
        <taxon>Teratosphaeriaceae</taxon>
        <taxon>Friedmanniomyces</taxon>
    </lineage>
</organism>
<comment type="caution">
    <text evidence="9">The sequence shown here is derived from an EMBL/GenBank/DDBJ whole genome shotgun (WGS) entry which is preliminary data.</text>
</comment>
<dbReference type="AlphaFoldDB" id="A0A4U0WLB0"/>
<evidence type="ECO:0000259" key="8">
    <source>
        <dbReference type="Pfam" id="PF01425"/>
    </source>
</evidence>
<dbReference type="InterPro" id="IPR017972">
    <property type="entry name" value="Cyt_P450_CS"/>
</dbReference>
<dbReference type="PRINTS" id="PR00463">
    <property type="entry name" value="EP450I"/>
</dbReference>
<dbReference type="PANTHER" id="PTHR46072">
    <property type="entry name" value="AMIDASE-RELATED-RELATED"/>
    <property type="match status" value="1"/>
</dbReference>
<dbReference type="Proteomes" id="UP000309340">
    <property type="component" value="Unassembled WGS sequence"/>
</dbReference>
<dbReference type="OrthoDB" id="6428749at2759"/>
<proteinExistence type="inferred from homology"/>
<dbReference type="Gene3D" id="3.90.1300.10">
    <property type="entry name" value="Amidase signature (AS) domain"/>
    <property type="match status" value="1"/>
</dbReference>
<dbReference type="InterPro" id="IPR020556">
    <property type="entry name" value="Amidase_CS"/>
</dbReference>
<comment type="cofactor">
    <cofactor evidence="7">
        <name>heme</name>
        <dbReference type="ChEBI" id="CHEBI:30413"/>
    </cofactor>
</comment>
<dbReference type="Pfam" id="PF01425">
    <property type="entry name" value="Amidase"/>
    <property type="match status" value="1"/>
</dbReference>
<keyword evidence="5" id="KW-0378">Hydrolase</keyword>
<dbReference type="InterPro" id="IPR036928">
    <property type="entry name" value="AS_sf"/>
</dbReference>
<comment type="catalytic activity">
    <reaction evidence="1">
        <text>a monocarboxylic acid amide + H2O = a monocarboxylate + NH4(+)</text>
        <dbReference type="Rhea" id="RHEA:12020"/>
        <dbReference type="ChEBI" id="CHEBI:15377"/>
        <dbReference type="ChEBI" id="CHEBI:28938"/>
        <dbReference type="ChEBI" id="CHEBI:35757"/>
        <dbReference type="ChEBI" id="CHEBI:83628"/>
        <dbReference type="EC" id="3.5.1.4"/>
    </reaction>
</comment>
<protein>
    <recommendedName>
        <fullName evidence="3">amidase</fullName>
        <ecNumber evidence="3">3.5.1.4</ecNumber>
    </recommendedName>
</protein>
<evidence type="ECO:0000256" key="6">
    <source>
        <dbReference type="ARBA" id="ARBA00023004"/>
    </source>
</evidence>
<keyword evidence="6 7" id="KW-0408">Iron</keyword>
<keyword evidence="4 7" id="KW-0479">Metal-binding</keyword>
<dbReference type="SUPFAM" id="SSF75304">
    <property type="entry name" value="Amidase signature (AS) enzymes"/>
    <property type="match status" value="1"/>
</dbReference>
<keyword evidence="7" id="KW-0349">Heme</keyword>
<dbReference type="InterPro" id="IPR002401">
    <property type="entry name" value="Cyt_P450_E_grp-I"/>
</dbReference>
<evidence type="ECO:0000313" key="10">
    <source>
        <dbReference type="Proteomes" id="UP000309340"/>
    </source>
</evidence>
<dbReference type="PROSITE" id="PS00086">
    <property type="entry name" value="CYTOCHROME_P450"/>
    <property type="match status" value="1"/>
</dbReference>
<dbReference type="STRING" id="329884.A0A4U0WLB0"/>
<dbReference type="EMBL" id="NAJQ01000895">
    <property type="protein sequence ID" value="TKA63900.1"/>
    <property type="molecule type" value="Genomic_DNA"/>
</dbReference>
<feature type="domain" description="Amidase" evidence="8">
    <location>
        <begin position="82"/>
        <end position="560"/>
    </location>
</feature>
<dbReference type="SUPFAM" id="SSF48264">
    <property type="entry name" value="Cytochrome P450"/>
    <property type="match status" value="1"/>
</dbReference>
<dbReference type="GO" id="GO:0005506">
    <property type="term" value="F:iron ion binding"/>
    <property type="evidence" value="ECO:0007669"/>
    <property type="project" value="InterPro"/>
</dbReference>
<dbReference type="GO" id="GO:0004040">
    <property type="term" value="F:amidase activity"/>
    <property type="evidence" value="ECO:0007669"/>
    <property type="project" value="UniProtKB-EC"/>
</dbReference>
<name>A0A4U0WLB0_9PEZI</name>
<gene>
    <name evidence="9" type="ORF">B0A55_10945</name>
</gene>
<feature type="binding site" description="axial binding residue" evidence="7">
    <location>
        <position position="706"/>
    </location>
    <ligand>
        <name>heme</name>
        <dbReference type="ChEBI" id="CHEBI:30413"/>
    </ligand>
    <ligandPart>
        <name>Fe</name>
        <dbReference type="ChEBI" id="CHEBI:18248"/>
    </ligandPart>
</feature>
<dbReference type="InterPro" id="IPR001128">
    <property type="entry name" value="Cyt_P450"/>
</dbReference>
<dbReference type="EC" id="3.5.1.4" evidence="3"/>
<dbReference type="Gene3D" id="1.10.630.10">
    <property type="entry name" value="Cytochrome P450"/>
    <property type="match status" value="1"/>
</dbReference>
<evidence type="ECO:0000256" key="5">
    <source>
        <dbReference type="ARBA" id="ARBA00022801"/>
    </source>
</evidence>
<comment type="similarity">
    <text evidence="2">Belongs to the amidase family.</text>
</comment>
<dbReference type="Pfam" id="PF00067">
    <property type="entry name" value="p450"/>
    <property type="match status" value="1"/>
</dbReference>
<dbReference type="InterPro" id="IPR036396">
    <property type="entry name" value="Cyt_P450_sf"/>
</dbReference>
<evidence type="ECO:0000256" key="7">
    <source>
        <dbReference type="PIRSR" id="PIRSR602401-1"/>
    </source>
</evidence>
<sequence>MPETWQDIAARKQKQRADRIPKAWLLPSPSHSTGTTNRSSGNVLDVPRKCGILTSEEIHITEDLDATALVTVLATGNLKSVDVVTAFCKRAAIAQQLVNCLTEVFFEDAVARAKQLDEQFRKTGKPVGPLHGLPISIKDSFKVKGYDASVGVAGFCFKPATTNSALVELLLEQGAVLYCKTNVPLTMMALDSHNNVFGRTLNPANTVLTAGGSSGGEGALIAMRGSPLGIGTDVGGSVRIPAMCNGLVGVKPSHGRVPYAGQEGGALAGSSKLGIESTAGPIARNVGDCEMLLRVVGEGRPWLFDPDVVPQSWEQQARLTRPSRGQPLRVGIVRTEGHVTPLPPIQRLLDEVARTLQSSTLPSQEAIEVVEVDISRLGPQLLKVFNGIMSIDGANTWFDHTETTGEPLSPWLASRLRRRPQKALDEVRKLQAQKLELQTEFQKVWKEGGGYWAKDAETTSGDRTLDAIICPVAPHPVPPIDRWNTTNYTSAFNLLDLPAGVLPVRTFLESDTKGELPKGDPLNGWDKINQGLWNDIDRKVYVGSVMSVQVVAPKLMDRRLVESMAALEKALAPLREGSGRASKLSLQAEEHLEALRMEAEAVSPGNEPSHAIRESQRITRVSGEAMLRRVMARNGVEIANGAHLPYGVYVGLSVEGAHMDGSLYDTPKEFRPWRFLPASQPPYAAPKKLATTGLEIVAFGHGKHACPGRFFVAQFLTVLLACIAREYDIQPLLEKPKGQSVSDHYKPPEYARILFRWHGNRMAQFTPFVRT</sequence>
<evidence type="ECO:0000313" key="9">
    <source>
        <dbReference type="EMBL" id="TKA63900.1"/>
    </source>
</evidence>
<evidence type="ECO:0000256" key="4">
    <source>
        <dbReference type="ARBA" id="ARBA00022723"/>
    </source>
</evidence>
<dbReference type="PROSITE" id="PS00571">
    <property type="entry name" value="AMIDASES"/>
    <property type="match status" value="1"/>
</dbReference>
<keyword evidence="10" id="KW-1185">Reference proteome</keyword>
<evidence type="ECO:0000256" key="1">
    <source>
        <dbReference type="ARBA" id="ARBA00001311"/>
    </source>
</evidence>
<dbReference type="InterPro" id="IPR023631">
    <property type="entry name" value="Amidase_dom"/>
</dbReference>
<evidence type="ECO:0000256" key="3">
    <source>
        <dbReference type="ARBA" id="ARBA00012922"/>
    </source>
</evidence>
<accession>A0A4U0WLB0</accession>
<dbReference type="GO" id="GO:0020037">
    <property type="term" value="F:heme binding"/>
    <property type="evidence" value="ECO:0007669"/>
    <property type="project" value="InterPro"/>
</dbReference>
<dbReference type="PANTHER" id="PTHR46072:SF6">
    <property type="entry name" value="AMIDASE, PUTATIVE (AFU_ORTHOLOGUE AFUA_1G14530)-RELATED"/>
    <property type="match status" value="1"/>
</dbReference>